<dbReference type="CDD" id="cd18799">
    <property type="entry name" value="SF2_C_EcoAI-like"/>
    <property type="match status" value="1"/>
</dbReference>
<dbReference type="PANTHER" id="PTHR47396">
    <property type="entry name" value="TYPE I RESTRICTION ENZYME ECOKI R PROTEIN"/>
    <property type="match status" value="1"/>
</dbReference>
<feature type="domain" description="Helicase ATP-binding" evidence="2">
    <location>
        <begin position="354"/>
        <end position="513"/>
    </location>
</feature>
<dbReference type="InterPro" id="IPR014001">
    <property type="entry name" value="Helicase_ATP-bd"/>
</dbReference>
<dbReference type="AlphaFoldDB" id="A0A7W5ZQJ0"/>
<organism evidence="4 5">
    <name type="scientific">Runella defluvii</name>
    <dbReference type="NCBI Taxonomy" id="370973"/>
    <lineage>
        <taxon>Bacteria</taxon>
        <taxon>Pseudomonadati</taxon>
        <taxon>Bacteroidota</taxon>
        <taxon>Cytophagia</taxon>
        <taxon>Cytophagales</taxon>
        <taxon>Spirosomataceae</taxon>
        <taxon>Runella</taxon>
    </lineage>
</organism>
<dbReference type="GO" id="GO:0005524">
    <property type="term" value="F:ATP binding"/>
    <property type="evidence" value="ECO:0007669"/>
    <property type="project" value="InterPro"/>
</dbReference>
<accession>A0A7W5ZQJ0</accession>
<evidence type="ECO:0000259" key="3">
    <source>
        <dbReference type="PROSITE" id="PS51194"/>
    </source>
</evidence>
<dbReference type="RefSeq" id="WP_183976428.1">
    <property type="nucleotide sequence ID" value="NZ_JACIBY010000008.1"/>
</dbReference>
<feature type="domain" description="Helicase C-terminal" evidence="3">
    <location>
        <begin position="596"/>
        <end position="758"/>
    </location>
</feature>
<dbReference type="PROSITE" id="PS51192">
    <property type="entry name" value="HELICASE_ATP_BIND_1"/>
    <property type="match status" value="1"/>
</dbReference>
<evidence type="ECO:0000256" key="1">
    <source>
        <dbReference type="SAM" id="Coils"/>
    </source>
</evidence>
<reference evidence="4 5" key="1">
    <citation type="submission" date="2020-08" db="EMBL/GenBank/DDBJ databases">
        <title>Genomic Encyclopedia of Type Strains, Phase IV (KMG-IV): sequencing the most valuable type-strain genomes for metagenomic binning, comparative biology and taxonomic classification.</title>
        <authorList>
            <person name="Goeker M."/>
        </authorList>
    </citation>
    <scope>NUCLEOTIDE SEQUENCE [LARGE SCALE GENOMIC DNA]</scope>
    <source>
        <strain evidence="4 5">DSM 17976</strain>
    </source>
</reference>
<dbReference type="InterPro" id="IPR001650">
    <property type="entry name" value="Helicase_C-like"/>
</dbReference>
<dbReference type="GO" id="GO:0003677">
    <property type="term" value="F:DNA binding"/>
    <property type="evidence" value="ECO:0007669"/>
    <property type="project" value="InterPro"/>
</dbReference>
<dbReference type="Proteomes" id="UP000541352">
    <property type="component" value="Unassembled WGS sequence"/>
</dbReference>
<dbReference type="Pfam" id="PF00271">
    <property type="entry name" value="Helicase_C"/>
    <property type="match status" value="1"/>
</dbReference>
<name>A0A7W5ZQJ0_9BACT</name>
<dbReference type="InterPro" id="IPR027417">
    <property type="entry name" value="P-loop_NTPase"/>
</dbReference>
<proteinExistence type="predicted"/>
<protein>
    <submittedName>
        <fullName evidence="4">Type I restriction enzyme R subunit</fullName>
        <ecNumber evidence="4">3.1.21.3</ecNumber>
    </submittedName>
</protein>
<dbReference type="SMART" id="SM00490">
    <property type="entry name" value="HELICc"/>
    <property type="match status" value="1"/>
</dbReference>
<dbReference type="SUPFAM" id="SSF52540">
    <property type="entry name" value="P-loop containing nucleoside triphosphate hydrolases"/>
    <property type="match status" value="2"/>
</dbReference>
<dbReference type="InterPro" id="IPR025285">
    <property type="entry name" value="DUF4145"/>
</dbReference>
<keyword evidence="4" id="KW-0378">Hydrolase</keyword>
<evidence type="ECO:0000259" key="2">
    <source>
        <dbReference type="PROSITE" id="PS51192"/>
    </source>
</evidence>
<dbReference type="InterPro" id="IPR006935">
    <property type="entry name" value="Helicase/UvrB_N"/>
</dbReference>
<comment type="caution">
    <text evidence="4">The sequence shown here is derived from an EMBL/GenBank/DDBJ whole genome shotgun (WGS) entry which is preliminary data.</text>
</comment>
<dbReference type="EMBL" id="JACIBY010000008">
    <property type="protein sequence ID" value="MBB3839839.1"/>
    <property type="molecule type" value="Genomic_DNA"/>
</dbReference>
<dbReference type="Pfam" id="PF08463">
    <property type="entry name" value="EcoEI_R_C"/>
    <property type="match status" value="1"/>
</dbReference>
<dbReference type="PROSITE" id="PS51194">
    <property type="entry name" value="HELICASE_CTER"/>
    <property type="match status" value="1"/>
</dbReference>
<sequence length="1111" mass="126897">MSNFSFIPTPWADLAQSPQEAERQVLNAPLVAAFLCRKSLEEWVRWMYERDADLELPHDTSLSSLMHAQGFKNLVAPIQFNQINLIRKLGNTAVHTTAKINPQEALYALKLLHGFIGWAVQLYHEERVSVPRFDESLLPKNKEKDLYKHDLQVLERNYHESQSKLAKLEAELASIKAIKAQNQAFVVPPTDPDEALTRKLYIDTLLREAGWDPHGFNVPEYPVKGMPQGHGDANGNGFADYVLWGDDGKPLAVVEAKRTQRDPRVGQHQAKLYADCLEKEYNQRPVIFYSNGFRTFLWDDVNYPPREVFGFYTKDELQLMVQRRSSQKTLATQPINNAITDRPYQHEAIRRVAEALDGKHREALLIMATGTGKTRVAASIVDLLSKANWAKRVLFLADRNALIHQAKINLNQYLPHLPAVDLTKEKEDESSRLVFSTYQTIIHMIDGEADGNNRFYGVGHFDVIIFDEIHRSVYNRYKHIFKYFDGIRIGLTATPKSETDRDTYGLFDMEPNNPTFAYELEQAVNDGFLVPPKAISVPIKFQRSGIKYADLNEEEKRAYEEQFSDPVTGAFPDEIDAAALNKWLFNTDTVDKVIGHLMKHGLKVEGGDKLAKTIVFARSHTHAKFIEERFNKQYPAYKGEFLKVIDYQEEKRDDLLNKFKDKAKMPQIAASVDMLDTGIDVPEVCNLVFFKPVRSSAKFWQMIGRGTRLCKDLFGTGQDKKEFVIFDFCENFEFFNAHPKGKEGTNSKSLSQRLFELRLRLALVLLGQEEPELKEYGQTLLGQLIKQTQALNGDSFVVRQHWAFVEKYRDPNAWNALSDLDHKELRDHIAPLMLEAEQDELAKRFDALMLDLQLSVLNGEKKQATLIQKVVATAGKLSKKASLPAVAKKMDTLHQVQQKVFWEGSTILGIEKVRIELRDIIQFLDSENTLIYFTMFEDEFTGKAHEHQLVYHFNDLDAYKRKVEQYLKEQSTHFVIHKLRNNLPITQAELESLDQLLFEQGNLGTKEEFTKAYGKQPLGKFIRSIVGLDIQAAKLAFAEILSHQTFNAQQIKFIDTIINFLTVKGMVEPAMLFESPFTDINSNGIGGLFDNAVATKIINLLETINHNAEAA</sequence>
<evidence type="ECO:0000313" key="4">
    <source>
        <dbReference type="EMBL" id="MBB3839839.1"/>
    </source>
</evidence>
<dbReference type="Gene3D" id="3.40.50.300">
    <property type="entry name" value="P-loop containing nucleotide triphosphate hydrolases"/>
    <property type="match status" value="2"/>
</dbReference>
<dbReference type="GO" id="GO:0005829">
    <property type="term" value="C:cytosol"/>
    <property type="evidence" value="ECO:0007669"/>
    <property type="project" value="TreeGrafter"/>
</dbReference>
<keyword evidence="1" id="KW-0175">Coiled coil</keyword>
<dbReference type="GO" id="GO:0009035">
    <property type="term" value="F:type I site-specific deoxyribonuclease activity"/>
    <property type="evidence" value="ECO:0007669"/>
    <property type="project" value="UniProtKB-EC"/>
</dbReference>
<dbReference type="SMART" id="SM00487">
    <property type="entry name" value="DEXDc"/>
    <property type="match status" value="1"/>
</dbReference>
<dbReference type="Pfam" id="PF04851">
    <property type="entry name" value="ResIII"/>
    <property type="match status" value="1"/>
</dbReference>
<dbReference type="PANTHER" id="PTHR47396:SF1">
    <property type="entry name" value="ATP-DEPENDENT HELICASE IRC3-RELATED"/>
    <property type="match status" value="1"/>
</dbReference>
<dbReference type="InterPro" id="IPR050742">
    <property type="entry name" value="Helicase_Restrict-Modif_Enz"/>
</dbReference>
<gene>
    <name evidence="4" type="ORF">FHS57_003850</name>
</gene>
<dbReference type="EC" id="3.1.21.3" evidence="4"/>
<dbReference type="GO" id="GO:0006304">
    <property type="term" value="P:DNA modification"/>
    <property type="evidence" value="ECO:0007669"/>
    <property type="project" value="InterPro"/>
</dbReference>
<dbReference type="Pfam" id="PF13643">
    <property type="entry name" value="DUF4145"/>
    <property type="match status" value="1"/>
</dbReference>
<keyword evidence="5" id="KW-1185">Reference proteome</keyword>
<feature type="coiled-coil region" evidence="1">
    <location>
        <begin position="151"/>
        <end position="178"/>
    </location>
</feature>
<evidence type="ECO:0000313" key="5">
    <source>
        <dbReference type="Proteomes" id="UP000541352"/>
    </source>
</evidence>
<dbReference type="CDD" id="cd18032">
    <property type="entry name" value="DEXHc_RE_I_III_res"/>
    <property type="match status" value="1"/>
</dbReference>
<dbReference type="InterPro" id="IPR013670">
    <property type="entry name" value="EcoEI_R_C_dom"/>
</dbReference>
<dbReference type="Gene3D" id="3.90.1570.30">
    <property type="match status" value="1"/>
</dbReference>